<evidence type="ECO:0000259" key="1">
    <source>
        <dbReference type="Pfam" id="PF06114"/>
    </source>
</evidence>
<protein>
    <submittedName>
        <fullName evidence="2">Zn-dependent peptidase ImmA (M78 family)</fullName>
    </submittedName>
</protein>
<comment type="caution">
    <text evidence="2">The sequence shown here is derived from an EMBL/GenBank/DDBJ whole genome shotgun (WGS) entry which is preliminary data.</text>
</comment>
<accession>A0ABT9NGT8</accession>
<evidence type="ECO:0000313" key="2">
    <source>
        <dbReference type="EMBL" id="MDP9806618.1"/>
    </source>
</evidence>
<proteinExistence type="predicted"/>
<dbReference type="Gene3D" id="1.10.10.2910">
    <property type="match status" value="1"/>
</dbReference>
<dbReference type="PANTHER" id="PTHR43236:SF2">
    <property type="entry name" value="BLL0069 PROTEIN"/>
    <property type="match status" value="1"/>
</dbReference>
<dbReference type="EMBL" id="JAUSQX010000001">
    <property type="protein sequence ID" value="MDP9806618.1"/>
    <property type="molecule type" value="Genomic_DNA"/>
</dbReference>
<feature type="domain" description="IrrE N-terminal-like" evidence="1">
    <location>
        <begin position="167"/>
        <end position="295"/>
    </location>
</feature>
<sequence length="384" mass="44123">MTVYVDVAPELLMWAVDRAGWDEFEIAKKEPRLHEWVGGQKKPTLKQLQKFSHSTHTPFGLLFLPEPPEEEIPIPDMRTIGNVAVGRPSADLLDTIHLCQERQDWYRWYARDNDFEPVGFIGSAALTDRPEKVALEIREILEFDKEKRKMFYRWEDSLSYLLHAIEGLGVMVMINGIVGSNTNRKLDPNEFRGFALADPLAPLIFVNGADTKSAQIFTLTHELAHLWLGHSALSDMQLANRDVPDEELWCNYVAAEVLVPLREFEVAYRGETTVAELERLAKEFKVSTLVILRRIYDASLLSWNDYRKQYIEERERVLELYVGNESTGGGNFYNSQMRRLGRRFGRAVVSSVYEGSTSFREGYQLLGTRKHDTFTNLAAKLLET</sequence>
<reference evidence="2 3" key="1">
    <citation type="submission" date="2023-07" db="EMBL/GenBank/DDBJ databases">
        <title>Sequencing the genomes of 1000 actinobacteria strains.</title>
        <authorList>
            <person name="Klenk H.-P."/>
        </authorList>
    </citation>
    <scope>NUCLEOTIDE SEQUENCE [LARGE SCALE GENOMIC DNA]</scope>
    <source>
        <strain evidence="2 3">DSM 17163</strain>
    </source>
</reference>
<gene>
    <name evidence="2" type="ORF">J2S70_001200</name>
</gene>
<name>A0ABT9NGT8_9ACTO</name>
<dbReference type="InterPro" id="IPR052345">
    <property type="entry name" value="Rad_response_metalloprotease"/>
</dbReference>
<dbReference type="PANTHER" id="PTHR43236">
    <property type="entry name" value="ANTITOXIN HIGA1"/>
    <property type="match status" value="1"/>
</dbReference>
<keyword evidence="3" id="KW-1185">Reference proteome</keyword>
<dbReference type="Pfam" id="PF06114">
    <property type="entry name" value="Peptidase_M78"/>
    <property type="match status" value="1"/>
</dbReference>
<evidence type="ECO:0000313" key="3">
    <source>
        <dbReference type="Proteomes" id="UP001243212"/>
    </source>
</evidence>
<dbReference type="InterPro" id="IPR010359">
    <property type="entry name" value="IrrE_HExxH"/>
</dbReference>
<organism evidence="2 3">
    <name type="scientific">Trueperella bonasi</name>
    <dbReference type="NCBI Taxonomy" id="312286"/>
    <lineage>
        <taxon>Bacteria</taxon>
        <taxon>Bacillati</taxon>
        <taxon>Actinomycetota</taxon>
        <taxon>Actinomycetes</taxon>
        <taxon>Actinomycetales</taxon>
        <taxon>Actinomycetaceae</taxon>
        <taxon>Trueperella</taxon>
    </lineage>
</organism>
<dbReference type="RefSeq" id="WP_307682829.1">
    <property type="nucleotide sequence ID" value="NZ_JAUSQX010000001.1"/>
</dbReference>
<dbReference type="Proteomes" id="UP001243212">
    <property type="component" value="Unassembled WGS sequence"/>
</dbReference>